<gene>
    <name evidence="1" type="ORF">BO80DRAFT_426266</name>
</gene>
<protein>
    <submittedName>
        <fullName evidence="1">Uncharacterized protein</fullName>
    </submittedName>
</protein>
<dbReference type="PANTHER" id="PTHR42085:SF8">
    <property type="entry name" value="F-BOX DOMAIN-CONTAINING PROTEIN"/>
    <property type="match status" value="1"/>
</dbReference>
<reference evidence="1 2" key="1">
    <citation type="submission" date="2018-02" db="EMBL/GenBank/DDBJ databases">
        <title>The genomes of Aspergillus section Nigri reveals drivers in fungal speciation.</title>
        <authorList>
            <consortium name="DOE Joint Genome Institute"/>
            <person name="Vesth T.C."/>
            <person name="Nybo J."/>
            <person name="Theobald S."/>
            <person name="Brandl J."/>
            <person name="Frisvad J.C."/>
            <person name="Nielsen K.F."/>
            <person name="Lyhne E.K."/>
            <person name="Kogle M.E."/>
            <person name="Kuo A."/>
            <person name="Riley R."/>
            <person name="Clum A."/>
            <person name="Nolan M."/>
            <person name="Lipzen A."/>
            <person name="Salamov A."/>
            <person name="Henrissat B."/>
            <person name="Wiebenga A."/>
            <person name="De vries R.P."/>
            <person name="Grigoriev I.V."/>
            <person name="Mortensen U.H."/>
            <person name="Andersen M.R."/>
            <person name="Baker S.E."/>
        </authorList>
    </citation>
    <scope>NUCLEOTIDE SEQUENCE [LARGE SCALE GENOMIC DNA]</scope>
    <source>
        <strain evidence="1 2">CBS 121593</strain>
    </source>
</reference>
<accession>A0A395GXU7</accession>
<dbReference type="STRING" id="1448316.A0A395GXU7"/>
<dbReference type="InterPro" id="IPR038883">
    <property type="entry name" value="AN11006-like"/>
</dbReference>
<keyword evidence="2" id="KW-1185">Reference proteome</keyword>
<dbReference type="RefSeq" id="XP_025574216.1">
    <property type="nucleotide sequence ID" value="XM_025719719.1"/>
</dbReference>
<sequence length="220" mass="24647">MSNPKHPPKANLLTLPPELRTPIYTHLLTLPHPLHIFQDPELFAPAKPPAWLALIYTNRQISIEARAILYGAHQFIFEEIETARRLPSLVEAFLGCIGPVNAGYLSHVSINFPATERVDGLLGKVRIREDGLRRLDLLRGLCTGLKTLEVVVYGREVSGLLGEDQMEDRFVREVWVDVDRRVRGIGSLRKKMVRVCGGVIDPSVRGFLEGLGWVVLMGNL</sequence>
<dbReference type="VEuPathDB" id="FungiDB:BO80DRAFT_426266"/>
<evidence type="ECO:0000313" key="2">
    <source>
        <dbReference type="Proteomes" id="UP000249402"/>
    </source>
</evidence>
<dbReference type="AlphaFoldDB" id="A0A395GXU7"/>
<evidence type="ECO:0000313" key="1">
    <source>
        <dbReference type="EMBL" id="RAK99888.1"/>
    </source>
</evidence>
<dbReference type="PANTHER" id="PTHR42085">
    <property type="entry name" value="F-BOX DOMAIN-CONTAINING PROTEIN"/>
    <property type="match status" value="1"/>
</dbReference>
<name>A0A395GXU7_9EURO</name>
<organism evidence="1 2">
    <name type="scientific">Aspergillus ibericus CBS 121593</name>
    <dbReference type="NCBI Taxonomy" id="1448316"/>
    <lineage>
        <taxon>Eukaryota</taxon>
        <taxon>Fungi</taxon>
        <taxon>Dikarya</taxon>
        <taxon>Ascomycota</taxon>
        <taxon>Pezizomycotina</taxon>
        <taxon>Eurotiomycetes</taxon>
        <taxon>Eurotiomycetidae</taxon>
        <taxon>Eurotiales</taxon>
        <taxon>Aspergillaceae</taxon>
        <taxon>Aspergillus</taxon>
        <taxon>Aspergillus subgen. Circumdati</taxon>
    </lineage>
</organism>
<dbReference type="Proteomes" id="UP000249402">
    <property type="component" value="Unassembled WGS sequence"/>
</dbReference>
<dbReference type="OrthoDB" id="62952at2759"/>
<dbReference type="EMBL" id="KZ824444">
    <property type="protein sequence ID" value="RAK99888.1"/>
    <property type="molecule type" value="Genomic_DNA"/>
</dbReference>
<dbReference type="GeneID" id="37224584"/>
<proteinExistence type="predicted"/>